<sequence>MQRYLISSLWIGYCIILCAAPEMDDIRGTLRVRNGIRKLPHPFRNITNDEKARWQLIKNEIGRSAVDQVAEWLRRWTANPLGFPRVITPRATSLFMRKAYGLSSGNFLPKVNSQLHSQTIFRNRDYYNQSARTAFAPQIHISSSATFAPFYGISDSKRSWKHIVSSSGVPSSVEPGPKELKANTVTASFQSYIPANSKEIALASTLNRLHSPLLVPYQQQRQKNTYRYEKNHFYGANIPTSVSPSQAQEYDPARPSLYYNPWDPFGLLNNPFWKSIFPGLFAPQPQLFISTTAQPAQSLNPQQRLAVIPKRSRLSPNQKLALCCKKQNLSPSCQLLCNYDTFTDRSLVTAVISNQCPGHQLETAFNCATSMADHSTCCIRNGIGTYRNGHCMVFCTTHLGNPSNTLQYIDCLQVFDRIKNCYREYHTVNPNIYGDL</sequence>
<reference evidence="4" key="1">
    <citation type="submission" date="2022-11" db="UniProtKB">
        <authorList>
            <consortium name="WormBaseParasite"/>
        </authorList>
    </citation>
    <scope>IDENTIFICATION</scope>
</reference>
<protein>
    <recommendedName>
        <fullName evidence="2">Domain of unknown function DB domain-containing protein</fullName>
    </recommendedName>
</protein>
<evidence type="ECO:0000313" key="4">
    <source>
        <dbReference type="WBParaSite" id="sdigi.contig30.g2243.t1"/>
    </source>
</evidence>
<dbReference type="PANTHER" id="PTHR46705">
    <property type="entry name" value="PROTEIN CBG09805"/>
    <property type="match status" value="1"/>
</dbReference>
<dbReference type="AlphaFoldDB" id="A0A915PTI3"/>
<feature type="domain" description="Domain of unknown function DB" evidence="2">
    <location>
        <begin position="323"/>
        <end position="422"/>
    </location>
</feature>
<dbReference type="WBParaSite" id="sdigi.contig30.g2243.t1">
    <property type="protein sequence ID" value="sdigi.contig30.g2243.t1"/>
    <property type="gene ID" value="sdigi.contig30.g2243"/>
</dbReference>
<feature type="chain" id="PRO_5036974072" description="Domain of unknown function DB domain-containing protein" evidence="1">
    <location>
        <begin position="21"/>
        <end position="436"/>
    </location>
</feature>
<dbReference type="Proteomes" id="UP000887581">
    <property type="component" value="Unplaced"/>
</dbReference>
<accession>A0A915PTI3</accession>
<dbReference type="PANTHER" id="PTHR46705:SF10">
    <property type="entry name" value="DOMAIN OF UNKNOWN FUNCTION DB DOMAIN-CONTAINING PROTEIN"/>
    <property type="match status" value="1"/>
</dbReference>
<keyword evidence="3" id="KW-1185">Reference proteome</keyword>
<dbReference type="Pfam" id="PF01682">
    <property type="entry name" value="DB"/>
    <property type="match status" value="1"/>
</dbReference>
<organism evidence="3 4">
    <name type="scientific">Setaria digitata</name>
    <dbReference type="NCBI Taxonomy" id="48799"/>
    <lineage>
        <taxon>Eukaryota</taxon>
        <taxon>Metazoa</taxon>
        <taxon>Ecdysozoa</taxon>
        <taxon>Nematoda</taxon>
        <taxon>Chromadorea</taxon>
        <taxon>Rhabditida</taxon>
        <taxon>Spirurina</taxon>
        <taxon>Spiruromorpha</taxon>
        <taxon>Filarioidea</taxon>
        <taxon>Setariidae</taxon>
        <taxon>Setaria</taxon>
    </lineage>
</organism>
<keyword evidence="1" id="KW-0732">Signal</keyword>
<feature type="signal peptide" evidence="1">
    <location>
        <begin position="1"/>
        <end position="20"/>
    </location>
</feature>
<proteinExistence type="predicted"/>
<evidence type="ECO:0000313" key="3">
    <source>
        <dbReference type="Proteomes" id="UP000887581"/>
    </source>
</evidence>
<dbReference type="InterPro" id="IPR002602">
    <property type="entry name" value="DB"/>
</dbReference>
<name>A0A915PTI3_9BILA</name>
<evidence type="ECO:0000259" key="2">
    <source>
        <dbReference type="Pfam" id="PF01682"/>
    </source>
</evidence>
<evidence type="ECO:0000256" key="1">
    <source>
        <dbReference type="SAM" id="SignalP"/>
    </source>
</evidence>